<protein>
    <recommendedName>
        <fullName evidence="2">Peptidase C51 domain-containing protein</fullName>
    </recommendedName>
</protein>
<name>A0ABP7ZNR3_9MICO</name>
<dbReference type="Proteomes" id="UP001415169">
    <property type="component" value="Unassembled WGS sequence"/>
</dbReference>
<dbReference type="InterPro" id="IPR038765">
    <property type="entry name" value="Papain-like_cys_pep_sf"/>
</dbReference>
<dbReference type="InterPro" id="IPR007921">
    <property type="entry name" value="CHAP_dom"/>
</dbReference>
<dbReference type="EMBL" id="BAABBV010000002">
    <property type="protein sequence ID" value="GAA4166226.1"/>
    <property type="molecule type" value="Genomic_DNA"/>
</dbReference>
<sequence length="281" mass="28038">MGVRSSPRHRAEGFHNGVFRTEKAVSAPLGGGQLRLGGGALRVGRGALRLGAAALVAGTAIAVASVTGVAFADVLAHGGGDENGTNALVVPGGFAPGDPAHAPTATGLAVARLALAQLGQDLDGPNSVDGRDFGASSSLPGAWCAAFASWVWAEEGLDTAGLNGWAGSFLSYGIAHGTYRTTEPRVGDAALFALNSAAAASAAEGRLGNTHRISHVGIVVAVSDTTVTVVNGDWGDGAGGTRRVRLSAFPLARSDAGDFAPEMRQYLAGYVAAAATAPASR</sequence>
<comment type="caution">
    <text evidence="3">The sequence shown here is derived from an EMBL/GenBank/DDBJ whole genome shotgun (WGS) entry which is preliminary data.</text>
</comment>
<organism evidence="3 4">
    <name type="scientific">Gryllotalpicola daejeonensis</name>
    <dbReference type="NCBI Taxonomy" id="993087"/>
    <lineage>
        <taxon>Bacteria</taxon>
        <taxon>Bacillati</taxon>
        <taxon>Actinomycetota</taxon>
        <taxon>Actinomycetes</taxon>
        <taxon>Micrococcales</taxon>
        <taxon>Microbacteriaceae</taxon>
        <taxon>Gryllotalpicola</taxon>
    </lineage>
</organism>
<dbReference type="SUPFAM" id="SSF54001">
    <property type="entry name" value="Cysteine proteinases"/>
    <property type="match status" value="1"/>
</dbReference>
<dbReference type="RefSeq" id="WP_344792756.1">
    <property type="nucleotide sequence ID" value="NZ_BAABBV010000002.1"/>
</dbReference>
<dbReference type="Gene3D" id="3.90.1720.10">
    <property type="entry name" value="endopeptidase domain like (from Nostoc punctiforme)"/>
    <property type="match status" value="1"/>
</dbReference>
<keyword evidence="4" id="KW-1185">Reference proteome</keyword>
<keyword evidence="1" id="KW-0472">Membrane</keyword>
<proteinExistence type="predicted"/>
<gene>
    <name evidence="3" type="ORF">GCM10022286_30570</name>
</gene>
<evidence type="ECO:0000313" key="4">
    <source>
        <dbReference type="Proteomes" id="UP001415169"/>
    </source>
</evidence>
<accession>A0ABP7ZNR3</accession>
<keyword evidence="1" id="KW-0812">Transmembrane</keyword>
<dbReference type="Pfam" id="PF05257">
    <property type="entry name" value="CHAP"/>
    <property type="match status" value="1"/>
</dbReference>
<evidence type="ECO:0000256" key="1">
    <source>
        <dbReference type="SAM" id="Phobius"/>
    </source>
</evidence>
<feature type="domain" description="Peptidase C51" evidence="2">
    <location>
        <begin position="141"/>
        <end position="232"/>
    </location>
</feature>
<reference evidence="3" key="2">
    <citation type="submission" date="2023-12" db="EMBL/GenBank/DDBJ databases">
        <authorList>
            <person name="Sun Q."/>
            <person name="Inoue M."/>
        </authorList>
    </citation>
    <scope>NUCLEOTIDE SEQUENCE</scope>
    <source>
        <strain evidence="3">JCM 17590</strain>
    </source>
</reference>
<evidence type="ECO:0000259" key="2">
    <source>
        <dbReference type="Pfam" id="PF05257"/>
    </source>
</evidence>
<feature type="transmembrane region" description="Helical" evidence="1">
    <location>
        <begin position="50"/>
        <end position="72"/>
    </location>
</feature>
<keyword evidence="1" id="KW-1133">Transmembrane helix</keyword>
<reference evidence="3" key="1">
    <citation type="journal article" date="2014" name="Int. J. Syst. Evol. Microbiol.">
        <title>Complete genome of a new Firmicutes species belonging to the dominant human colonic microbiota ('Ruminococcus bicirculans') reveals two chromosomes and a selective capacity to utilize plant glucans.</title>
        <authorList>
            <consortium name="NISC Comparative Sequencing Program"/>
            <person name="Wegmann U."/>
            <person name="Louis P."/>
            <person name="Goesmann A."/>
            <person name="Henrissat B."/>
            <person name="Duncan S.H."/>
            <person name="Flint H.J."/>
        </authorList>
    </citation>
    <scope>NUCLEOTIDE SEQUENCE</scope>
    <source>
        <strain evidence="3">JCM 17590</strain>
    </source>
</reference>
<evidence type="ECO:0000313" key="3">
    <source>
        <dbReference type="EMBL" id="GAA4166226.1"/>
    </source>
</evidence>